<dbReference type="EMBL" id="VTPC01008293">
    <property type="protein sequence ID" value="KAF2893005.1"/>
    <property type="molecule type" value="Genomic_DNA"/>
</dbReference>
<proteinExistence type="predicted"/>
<keyword evidence="3" id="KW-1185">Reference proteome</keyword>
<dbReference type="OrthoDB" id="8197297at2759"/>
<organism evidence="2 3">
    <name type="scientific">Ignelater luminosus</name>
    <name type="common">Cucubano</name>
    <name type="synonym">Pyrophorus luminosus</name>
    <dbReference type="NCBI Taxonomy" id="2038154"/>
    <lineage>
        <taxon>Eukaryota</taxon>
        <taxon>Metazoa</taxon>
        <taxon>Ecdysozoa</taxon>
        <taxon>Arthropoda</taxon>
        <taxon>Hexapoda</taxon>
        <taxon>Insecta</taxon>
        <taxon>Pterygota</taxon>
        <taxon>Neoptera</taxon>
        <taxon>Endopterygota</taxon>
        <taxon>Coleoptera</taxon>
        <taxon>Polyphaga</taxon>
        <taxon>Elateriformia</taxon>
        <taxon>Elateroidea</taxon>
        <taxon>Elateridae</taxon>
        <taxon>Agrypninae</taxon>
        <taxon>Pyrophorini</taxon>
        <taxon>Ignelater</taxon>
    </lineage>
</organism>
<gene>
    <name evidence="2" type="ORF">ILUMI_13161</name>
</gene>
<comment type="caution">
    <text evidence="2">The sequence shown here is derived from an EMBL/GenBank/DDBJ whole genome shotgun (WGS) entry which is preliminary data.</text>
</comment>
<dbReference type="GO" id="GO:0003676">
    <property type="term" value="F:nucleic acid binding"/>
    <property type="evidence" value="ECO:0007669"/>
    <property type="project" value="InterPro"/>
</dbReference>
<evidence type="ECO:0000256" key="1">
    <source>
        <dbReference type="SAM" id="MobiDB-lite"/>
    </source>
</evidence>
<feature type="compositionally biased region" description="Polar residues" evidence="1">
    <location>
        <begin position="66"/>
        <end position="95"/>
    </location>
</feature>
<dbReference type="InterPro" id="IPR036875">
    <property type="entry name" value="Znf_CCHC_sf"/>
</dbReference>
<dbReference type="AlphaFoldDB" id="A0A8K0D1C3"/>
<accession>A0A8K0D1C3</accession>
<sequence length="329" mass="37092">MLASKSSPMSSSLSQKNVNQNYEPLEYAFLSDDDMNLNDSTETVTRYAWQGVVKKRKRNITKAVPNKSTGLESDGHNISTGSGRKNTSYSYNSQQRGEDLEPDKNNKSIYNIQFLGHCKVLVELPRKKTDIMQCIRCQEYGHSKTYCNKPYTSNCVKCGKPHDSKICKKTRDSPAICALYNGNHFANYKGYSDLVTLRTKGNKSAQNRAAQRLPVNATINQQQIIPGFRQDSMEDKLANFLAEFKNMFSQLLNQNSMILACLQHTKIEEAVSYLTTLLQAAAWEATPSTQALPDSRNIPLYIKDLVQEKCSDEEYSRQNSSKSTCSQTP</sequence>
<protein>
    <submittedName>
        <fullName evidence="2">Uncharacterized protein</fullName>
    </submittedName>
</protein>
<reference evidence="2" key="1">
    <citation type="submission" date="2019-08" db="EMBL/GenBank/DDBJ databases">
        <title>The genome of the North American firefly Photinus pyralis.</title>
        <authorList>
            <consortium name="Photinus pyralis genome working group"/>
            <person name="Fallon T.R."/>
            <person name="Sander Lower S.E."/>
            <person name="Weng J.-K."/>
        </authorList>
    </citation>
    <scope>NUCLEOTIDE SEQUENCE</scope>
    <source>
        <strain evidence="2">TRF0915ILg1</strain>
        <tissue evidence="2">Whole body</tissue>
    </source>
</reference>
<dbReference type="GO" id="GO:0008270">
    <property type="term" value="F:zinc ion binding"/>
    <property type="evidence" value="ECO:0007669"/>
    <property type="project" value="InterPro"/>
</dbReference>
<evidence type="ECO:0000313" key="2">
    <source>
        <dbReference type="EMBL" id="KAF2893005.1"/>
    </source>
</evidence>
<dbReference type="Proteomes" id="UP000801492">
    <property type="component" value="Unassembled WGS sequence"/>
</dbReference>
<evidence type="ECO:0000313" key="3">
    <source>
        <dbReference type="Proteomes" id="UP000801492"/>
    </source>
</evidence>
<feature type="region of interest" description="Disordered" evidence="1">
    <location>
        <begin position="60"/>
        <end position="104"/>
    </location>
</feature>
<dbReference type="SUPFAM" id="SSF57756">
    <property type="entry name" value="Retrovirus zinc finger-like domains"/>
    <property type="match status" value="1"/>
</dbReference>
<name>A0A8K0D1C3_IGNLU</name>